<comment type="similarity">
    <text evidence="3">Belongs to the RNase PH family.</text>
</comment>
<dbReference type="Pfam" id="PF01138">
    <property type="entry name" value="RNase_PH"/>
    <property type="match status" value="1"/>
</dbReference>
<dbReference type="InterPro" id="IPR020568">
    <property type="entry name" value="Ribosomal_Su5_D2-typ_SF"/>
</dbReference>
<keyword evidence="6" id="KW-0271">Exosome</keyword>
<evidence type="ECO:0000256" key="4">
    <source>
        <dbReference type="ARBA" id="ARBA00022490"/>
    </source>
</evidence>
<reference evidence="10" key="1">
    <citation type="journal article" date="2023" name="Genome Biol. Evol.">
        <title>First Whole Genome Sequence and Flow Cytometry Genome Size Data for the Lichen-Forming Fungus Ramalina farinacea (Ascomycota).</title>
        <authorList>
            <person name="Llewellyn T."/>
            <person name="Mian S."/>
            <person name="Hill R."/>
            <person name="Leitch I.J."/>
            <person name="Gaya E."/>
        </authorList>
    </citation>
    <scope>NUCLEOTIDE SEQUENCE</scope>
    <source>
        <strain evidence="10">LIQ254RAFAR</strain>
    </source>
</reference>
<dbReference type="EMBL" id="JAPUFD010000003">
    <property type="protein sequence ID" value="MDI1486327.1"/>
    <property type="molecule type" value="Genomic_DNA"/>
</dbReference>
<dbReference type="GO" id="GO:0000177">
    <property type="term" value="C:cytoplasmic exosome (RNase complex)"/>
    <property type="evidence" value="ECO:0007669"/>
    <property type="project" value="TreeGrafter"/>
</dbReference>
<feature type="domain" description="Exoribonuclease phosphorolytic" evidence="9">
    <location>
        <begin position="8"/>
        <end position="160"/>
    </location>
</feature>
<proteinExistence type="inferred from homology"/>
<dbReference type="InterPro" id="IPR001247">
    <property type="entry name" value="ExoRNase_PH_dom1"/>
</dbReference>
<name>A0AA43QGY6_9LECA</name>
<evidence type="ECO:0000256" key="1">
    <source>
        <dbReference type="ARBA" id="ARBA00004123"/>
    </source>
</evidence>
<dbReference type="GO" id="GO:0006364">
    <property type="term" value="P:rRNA processing"/>
    <property type="evidence" value="ECO:0007669"/>
    <property type="project" value="UniProtKB-KW"/>
</dbReference>
<dbReference type="GO" id="GO:0071051">
    <property type="term" value="P:poly(A)-dependent snoRNA 3'-end processing"/>
    <property type="evidence" value="ECO:0007669"/>
    <property type="project" value="TreeGrafter"/>
</dbReference>
<gene>
    <name evidence="10" type="primary">MTR3</name>
    <name evidence="10" type="ORF">OHK93_005554</name>
</gene>
<dbReference type="Gene3D" id="3.30.230.70">
    <property type="entry name" value="GHMP Kinase, N-terminal domain"/>
    <property type="match status" value="1"/>
</dbReference>
<evidence type="ECO:0000256" key="2">
    <source>
        <dbReference type="ARBA" id="ARBA00004496"/>
    </source>
</evidence>
<keyword evidence="8" id="KW-0539">Nucleus</keyword>
<organism evidence="10 11">
    <name type="scientific">Ramalina farinacea</name>
    <dbReference type="NCBI Taxonomy" id="258253"/>
    <lineage>
        <taxon>Eukaryota</taxon>
        <taxon>Fungi</taxon>
        <taxon>Dikarya</taxon>
        <taxon>Ascomycota</taxon>
        <taxon>Pezizomycotina</taxon>
        <taxon>Lecanoromycetes</taxon>
        <taxon>OSLEUM clade</taxon>
        <taxon>Lecanoromycetidae</taxon>
        <taxon>Lecanorales</taxon>
        <taxon>Lecanorineae</taxon>
        <taxon>Ramalinaceae</taxon>
        <taxon>Ramalina</taxon>
    </lineage>
</organism>
<keyword evidence="4" id="KW-0963">Cytoplasm</keyword>
<keyword evidence="11" id="KW-1185">Reference proteome</keyword>
<evidence type="ECO:0000256" key="8">
    <source>
        <dbReference type="ARBA" id="ARBA00023242"/>
    </source>
</evidence>
<protein>
    <submittedName>
        <fullName evidence="10">3'-5'-exoribonuclease</fullName>
    </submittedName>
</protein>
<dbReference type="SUPFAM" id="SSF54211">
    <property type="entry name" value="Ribosomal protein S5 domain 2-like"/>
    <property type="match status" value="1"/>
</dbReference>
<evidence type="ECO:0000256" key="6">
    <source>
        <dbReference type="ARBA" id="ARBA00022835"/>
    </source>
</evidence>
<dbReference type="Proteomes" id="UP001161017">
    <property type="component" value="Unassembled WGS sequence"/>
</dbReference>
<dbReference type="PANTHER" id="PTHR11953:SF2">
    <property type="entry name" value="EXOSOME COMPLEX COMPONENT MTR3"/>
    <property type="match status" value="1"/>
</dbReference>
<keyword evidence="7" id="KW-0694">RNA-binding</keyword>
<dbReference type="GO" id="GO:0005730">
    <property type="term" value="C:nucleolus"/>
    <property type="evidence" value="ECO:0007669"/>
    <property type="project" value="TreeGrafter"/>
</dbReference>
<dbReference type="InterPro" id="IPR027408">
    <property type="entry name" value="PNPase/RNase_PH_dom_sf"/>
</dbReference>
<dbReference type="GO" id="GO:0016075">
    <property type="term" value="P:rRNA catabolic process"/>
    <property type="evidence" value="ECO:0007669"/>
    <property type="project" value="TreeGrafter"/>
</dbReference>
<dbReference type="GO" id="GO:0000176">
    <property type="term" value="C:nuclear exosome (RNase complex)"/>
    <property type="evidence" value="ECO:0007669"/>
    <property type="project" value="UniProtKB-ARBA"/>
</dbReference>
<dbReference type="GO" id="GO:0034475">
    <property type="term" value="P:U4 snRNA 3'-end processing"/>
    <property type="evidence" value="ECO:0007669"/>
    <property type="project" value="TreeGrafter"/>
</dbReference>
<evidence type="ECO:0000256" key="3">
    <source>
        <dbReference type="ARBA" id="ARBA00006678"/>
    </source>
</evidence>
<dbReference type="InterPro" id="IPR050080">
    <property type="entry name" value="RNase_PH"/>
</dbReference>
<dbReference type="PANTHER" id="PTHR11953">
    <property type="entry name" value="EXOSOME COMPLEX COMPONENT"/>
    <property type="match status" value="1"/>
</dbReference>
<keyword evidence="5" id="KW-0698">rRNA processing</keyword>
<comment type="subcellular location">
    <subcellularLocation>
        <location evidence="2">Cytoplasm</location>
    </subcellularLocation>
    <subcellularLocation>
        <location evidence="1">Nucleus</location>
    </subcellularLocation>
</comment>
<accession>A0AA43QGY6</accession>
<evidence type="ECO:0000256" key="5">
    <source>
        <dbReference type="ARBA" id="ARBA00022552"/>
    </source>
</evidence>
<sequence length="265" mass="27675">MNQSQPLLKTGLTPSASGSAYLEIKREHPSDTTSGGLSPRPSGLKLTCAVHGPRPLPRSAPFSPQLLLSTKVKFTPFANGHQRGFMPDSDERDLAAHLETALKGTLLAERWPKSGVDVVITVLEGEEGSPSSSSNGSCDHLTLLSSCITVASAAIADAGIDCVDVATGGVAAIVLGASGRSQLILDPCPSDHQSVGRACVVAYLQARDEVTEVWAKQEGEPPGADGSEHSDFLSLVDGAVEAAKAARLVLMDTLKESVEAKLRRD</sequence>
<comment type="caution">
    <text evidence="10">The sequence shown here is derived from an EMBL/GenBank/DDBJ whole genome shotgun (WGS) entry which is preliminary data.</text>
</comment>
<dbReference type="GO" id="GO:0071028">
    <property type="term" value="P:nuclear mRNA surveillance"/>
    <property type="evidence" value="ECO:0007669"/>
    <property type="project" value="TreeGrafter"/>
</dbReference>
<evidence type="ECO:0000259" key="9">
    <source>
        <dbReference type="Pfam" id="PF01138"/>
    </source>
</evidence>
<evidence type="ECO:0000313" key="10">
    <source>
        <dbReference type="EMBL" id="MDI1486327.1"/>
    </source>
</evidence>
<dbReference type="AlphaFoldDB" id="A0AA43QGY6"/>
<dbReference type="GO" id="GO:0003723">
    <property type="term" value="F:RNA binding"/>
    <property type="evidence" value="ECO:0007669"/>
    <property type="project" value="UniProtKB-KW"/>
</dbReference>
<evidence type="ECO:0000313" key="11">
    <source>
        <dbReference type="Proteomes" id="UP001161017"/>
    </source>
</evidence>
<evidence type="ECO:0000256" key="7">
    <source>
        <dbReference type="ARBA" id="ARBA00022884"/>
    </source>
</evidence>